<evidence type="ECO:0000313" key="1">
    <source>
        <dbReference type="EMBL" id="KRL33273.1"/>
    </source>
</evidence>
<proteinExistence type="predicted"/>
<gene>
    <name evidence="1" type="ORF">FD20_GL002007</name>
</gene>
<organism evidence="1 2">
    <name type="scientific">Liquorilactobacillus uvarum DSM 19971</name>
    <dbReference type="NCBI Taxonomy" id="1423812"/>
    <lineage>
        <taxon>Bacteria</taxon>
        <taxon>Bacillati</taxon>
        <taxon>Bacillota</taxon>
        <taxon>Bacilli</taxon>
        <taxon>Lactobacillales</taxon>
        <taxon>Lactobacillaceae</taxon>
        <taxon>Liquorilactobacillus</taxon>
    </lineage>
</organism>
<dbReference type="Proteomes" id="UP000051155">
    <property type="component" value="Unassembled WGS sequence"/>
</dbReference>
<dbReference type="EMBL" id="AZEG01000051">
    <property type="protein sequence ID" value="KRL33273.1"/>
    <property type="molecule type" value="Genomic_DNA"/>
</dbReference>
<sequence length="57" mass="6814">MEKDSNIKRQKKYPISKFIVSVKVYRKRNKMSYTLENGLQILGMSFCCYFRMLGKNV</sequence>
<dbReference type="PATRIC" id="fig|1423812.3.peg.2130"/>
<dbReference type="AlphaFoldDB" id="A0A0R1PM74"/>
<dbReference type="STRING" id="1423812.FD20_GL002007"/>
<name>A0A0R1PM74_9LACO</name>
<reference evidence="1 2" key="1">
    <citation type="journal article" date="2015" name="Genome Announc.">
        <title>Expanding the biotechnology potential of lactobacilli through comparative genomics of 213 strains and associated genera.</title>
        <authorList>
            <person name="Sun Z."/>
            <person name="Harris H.M."/>
            <person name="McCann A."/>
            <person name="Guo C."/>
            <person name="Argimon S."/>
            <person name="Zhang W."/>
            <person name="Yang X."/>
            <person name="Jeffery I.B."/>
            <person name="Cooney J.C."/>
            <person name="Kagawa T.F."/>
            <person name="Liu W."/>
            <person name="Song Y."/>
            <person name="Salvetti E."/>
            <person name="Wrobel A."/>
            <person name="Rasinkangas P."/>
            <person name="Parkhill J."/>
            <person name="Rea M.C."/>
            <person name="O'Sullivan O."/>
            <person name="Ritari J."/>
            <person name="Douillard F.P."/>
            <person name="Paul Ross R."/>
            <person name="Yang R."/>
            <person name="Briner A.E."/>
            <person name="Felis G.E."/>
            <person name="de Vos W.M."/>
            <person name="Barrangou R."/>
            <person name="Klaenhammer T.R."/>
            <person name="Caufield P.W."/>
            <person name="Cui Y."/>
            <person name="Zhang H."/>
            <person name="O'Toole P.W."/>
        </authorList>
    </citation>
    <scope>NUCLEOTIDE SEQUENCE [LARGE SCALE GENOMIC DNA]</scope>
    <source>
        <strain evidence="1 2">DSM 19971</strain>
    </source>
</reference>
<keyword evidence="2" id="KW-1185">Reference proteome</keyword>
<evidence type="ECO:0000313" key="2">
    <source>
        <dbReference type="Proteomes" id="UP000051155"/>
    </source>
</evidence>
<protein>
    <submittedName>
        <fullName evidence="1">Uncharacterized protein</fullName>
    </submittedName>
</protein>
<comment type="caution">
    <text evidence="1">The sequence shown here is derived from an EMBL/GenBank/DDBJ whole genome shotgun (WGS) entry which is preliminary data.</text>
</comment>
<accession>A0A0R1PM74</accession>